<keyword evidence="3" id="KW-1185">Reference proteome</keyword>
<name>W7IIU1_9PSEU</name>
<dbReference type="PATRIC" id="fig|909613.9.peg.4080"/>
<evidence type="ECO:0000313" key="2">
    <source>
        <dbReference type="EMBL" id="EWC60655.1"/>
    </source>
</evidence>
<dbReference type="InterPro" id="IPR045727">
    <property type="entry name" value="DUF6081"/>
</dbReference>
<feature type="compositionally biased region" description="Polar residues" evidence="1">
    <location>
        <begin position="1"/>
        <end position="10"/>
    </location>
</feature>
<evidence type="ECO:0000313" key="3">
    <source>
        <dbReference type="Proteomes" id="UP000019277"/>
    </source>
</evidence>
<comment type="caution">
    <text evidence="2">The sequence shown here is derived from an EMBL/GenBank/DDBJ whole genome shotgun (WGS) entry which is preliminary data.</text>
</comment>
<sequence>MTTNRRTATQGIPGAAGPDAAPAPTARASAPPAPFRVVWDDFSRGLRTEGPDAKWVHLPFGPTTGRDGVITTSPRGLRVRSSGINPATGEPAFTATVAQDDPGGFPGTLDHVKWLVYANRTSSGGTLGFDTGPGYELSCETNLSGRTYGVGRHPFGARVPSAEDDPRLASAALAMQDLATDVAFEFALTNESVYAYYERLPNSRGALGNYASFLYAIPVGRRSPDQTHHLRLAHDHSRGLVRWFLDGREVFRLDRIGHHLPPALRRHLVQDHGGVEETVRPDQLAVGMGLFNFLDGAAPGRPGSGLVRLSTATDYYYDPVTGPPTPLTFADDRSLEANRLFGQGASLRMDRLVVAHRPAAW</sequence>
<organism evidence="2 3">
    <name type="scientific">Actinokineospora spheciospongiae</name>
    <dbReference type="NCBI Taxonomy" id="909613"/>
    <lineage>
        <taxon>Bacteria</taxon>
        <taxon>Bacillati</taxon>
        <taxon>Actinomycetota</taxon>
        <taxon>Actinomycetes</taxon>
        <taxon>Pseudonocardiales</taxon>
        <taxon>Pseudonocardiaceae</taxon>
        <taxon>Actinokineospora</taxon>
    </lineage>
</organism>
<dbReference type="eggNOG" id="ENOG5031YXW">
    <property type="taxonomic scope" value="Bacteria"/>
</dbReference>
<dbReference type="AlphaFoldDB" id="W7IIU1"/>
<proteinExistence type="predicted"/>
<accession>W7IIU1</accession>
<feature type="compositionally biased region" description="Low complexity" evidence="1">
    <location>
        <begin position="13"/>
        <end position="30"/>
    </location>
</feature>
<dbReference type="OrthoDB" id="2791077at2"/>
<dbReference type="Pfam" id="PF19559">
    <property type="entry name" value="DUF6081"/>
    <property type="match status" value="1"/>
</dbReference>
<gene>
    <name evidence="2" type="ORF">UO65_4079</name>
</gene>
<feature type="region of interest" description="Disordered" evidence="1">
    <location>
        <begin position="1"/>
        <end position="32"/>
    </location>
</feature>
<dbReference type="STRING" id="909613.UO65_4079"/>
<dbReference type="Proteomes" id="UP000019277">
    <property type="component" value="Unassembled WGS sequence"/>
</dbReference>
<dbReference type="EMBL" id="AYXG01000148">
    <property type="protein sequence ID" value="EWC60655.1"/>
    <property type="molecule type" value="Genomic_DNA"/>
</dbReference>
<evidence type="ECO:0000256" key="1">
    <source>
        <dbReference type="SAM" id="MobiDB-lite"/>
    </source>
</evidence>
<dbReference type="RefSeq" id="WP_052021393.1">
    <property type="nucleotide sequence ID" value="NZ_AYXG01000148.1"/>
</dbReference>
<reference evidence="2 3" key="1">
    <citation type="journal article" date="2014" name="Genome Announc.">
        <title>Draft Genome Sequence of the Antitrypanosomally Active Sponge-Associated Bacterium Actinokineospora sp. Strain EG49.</title>
        <authorList>
            <person name="Harjes J."/>
            <person name="Ryu T."/>
            <person name="Abdelmohsen U.R."/>
            <person name="Moitinho-Silva L."/>
            <person name="Horn H."/>
            <person name="Ravasi T."/>
            <person name="Hentschel U."/>
        </authorList>
    </citation>
    <scope>NUCLEOTIDE SEQUENCE [LARGE SCALE GENOMIC DNA]</scope>
    <source>
        <strain evidence="2 3">EG49</strain>
    </source>
</reference>
<protein>
    <submittedName>
        <fullName evidence="2">Uncharacterized protein</fullName>
    </submittedName>
</protein>